<name>A0ABX9UEW1_9BACT</name>
<dbReference type="InterPro" id="IPR029063">
    <property type="entry name" value="SAM-dependent_MTases_sf"/>
</dbReference>
<feature type="binding site" evidence="4">
    <location>
        <position position="378"/>
    </location>
    <ligand>
        <name>S-adenosyl-L-methionine</name>
        <dbReference type="ChEBI" id="CHEBI:59789"/>
    </ligand>
</feature>
<feature type="binding site" evidence="4">
    <location>
        <position position="332"/>
    </location>
    <ligand>
        <name>S-adenosyl-L-methionine</name>
        <dbReference type="ChEBI" id="CHEBI:59789"/>
    </ligand>
</feature>
<sequence length="448" mass="51944">MDNDKEEVKIVIEKLVYGGYGMARYADKIYMVNNVYPGEFVSVIPTRTNNNLVFADLKEILQPSHQRISSKCKHFPECGGCQWLDYDYKSQLKSKTEIVKEQLERIGKLDSSVVNDIIESDLIWGYRNRMEYTFQENNNLKLGLNRANSNKVLDIYSCPISPNLFDNIRNRFKEIVNKLDIEIYDKKAKKGILKHLVIRKSFSKNQTMIIIVTNTEYLPHEEEIKQYFQQNFHPYSLIHLMNSSDSVVLRGPYKTLLGEGVLNEEFDDFKFQIPPTSFFQNNYNVTQKLLRHILEYFKSNTPKDATMLDLYSGVGLFSIYFSPLFKHIESVETSKVSVKAAIANSHINFIKNVNFILASSKPYLMKNSSKRFDFVILDPPRKGLEKKEIQLLSSMVKKGIIYISCDPSTFARDINLFTKNGFTLKSVQPFDMFPHSYHIENVGILEKN</sequence>
<dbReference type="InterPro" id="IPR002792">
    <property type="entry name" value="TRAM_dom"/>
</dbReference>
<evidence type="ECO:0000259" key="6">
    <source>
        <dbReference type="PROSITE" id="PS50926"/>
    </source>
</evidence>
<accession>A0ABX9UEW1</accession>
<feature type="binding site" evidence="4">
    <location>
        <position position="311"/>
    </location>
    <ligand>
        <name>S-adenosyl-L-methionine</name>
        <dbReference type="ChEBI" id="CHEBI:59789"/>
    </ligand>
</feature>
<dbReference type="InterPro" id="IPR030390">
    <property type="entry name" value="MeTrfase_TrmA_AS"/>
</dbReference>
<dbReference type="Gene3D" id="3.40.50.150">
    <property type="entry name" value="Vaccinia Virus protein VP39"/>
    <property type="match status" value="1"/>
</dbReference>
<dbReference type="PANTHER" id="PTHR11061">
    <property type="entry name" value="RNA M5U METHYLTRANSFERASE"/>
    <property type="match status" value="1"/>
</dbReference>
<dbReference type="Proteomes" id="UP000279669">
    <property type="component" value="Unassembled WGS sequence"/>
</dbReference>
<dbReference type="Pfam" id="PF05958">
    <property type="entry name" value="tRNA_U5-meth_tr"/>
    <property type="match status" value="1"/>
</dbReference>
<dbReference type="NCBIfam" id="TIGR00479">
    <property type="entry name" value="rumA"/>
    <property type="match status" value="1"/>
</dbReference>
<dbReference type="PROSITE" id="PS01230">
    <property type="entry name" value="TRMA_1"/>
    <property type="match status" value="1"/>
</dbReference>
<feature type="binding site" evidence="4">
    <location>
        <position position="280"/>
    </location>
    <ligand>
        <name>S-adenosyl-L-methionine</name>
        <dbReference type="ChEBI" id="CHEBI:59789"/>
    </ligand>
</feature>
<dbReference type="Gene3D" id="2.40.50.1070">
    <property type="match status" value="1"/>
</dbReference>
<feature type="domain" description="TRAM" evidence="6">
    <location>
        <begin position="1"/>
        <end position="59"/>
    </location>
</feature>
<evidence type="ECO:0000256" key="2">
    <source>
        <dbReference type="ARBA" id="ARBA00022679"/>
    </source>
</evidence>
<feature type="active site" evidence="5">
    <location>
        <position position="405"/>
    </location>
</feature>
<organism evidence="7 8">
    <name type="scientific">Petrotoga olearia</name>
    <dbReference type="NCBI Taxonomy" id="156203"/>
    <lineage>
        <taxon>Bacteria</taxon>
        <taxon>Thermotogati</taxon>
        <taxon>Thermotogota</taxon>
        <taxon>Thermotogae</taxon>
        <taxon>Petrotogales</taxon>
        <taxon>Petrotogaceae</taxon>
        <taxon>Petrotoga</taxon>
    </lineage>
</organism>
<feature type="active site" description="Nucleophile" evidence="4">
    <location>
        <position position="405"/>
    </location>
</feature>
<dbReference type="InterPro" id="IPR012340">
    <property type="entry name" value="NA-bd_OB-fold"/>
</dbReference>
<evidence type="ECO:0000256" key="4">
    <source>
        <dbReference type="PROSITE-ProRule" id="PRU01024"/>
    </source>
</evidence>
<dbReference type="PROSITE" id="PS01231">
    <property type="entry name" value="TRMA_2"/>
    <property type="match status" value="1"/>
</dbReference>
<dbReference type="Gene3D" id="2.40.50.140">
    <property type="entry name" value="Nucleic acid-binding proteins"/>
    <property type="match status" value="1"/>
</dbReference>
<dbReference type="PROSITE" id="PS51687">
    <property type="entry name" value="SAM_MT_RNA_M5U"/>
    <property type="match status" value="1"/>
</dbReference>
<reference evidence="7 8" key="1">
    <citation type="submission" date="2018-10" db="EMBL/GenBank/DDBJ databases">
        <title>Genomic Encyclopedia of Type Strains, Phase IV (KMG-IV): sequencing the most valuable type-strain genomes for metagenomic binning, comparative biology and taxonomic classification.</title>
        <authorList>
            <person name="Goeker M."/>
        </authorList>
    </citation>
    <scope>NUCLEOTIDE SEQUENCE [LARGE SCALE GENOMIC DNA]</scope>
    <source>
        <strain evidence="7 8">DSM 13574</strain>
    </source>
</reference>
<dbReference type="SUPFAM" id="SSF53335">
    <property type="entry name" value="S-adenosyl-L-methionine-dependent methyltransferases"/>
    <property type="match status" value="1"/>
</dbReference>
<gene>
    <name evidence="7" type="ORF">C8D75_0666</name>
</gene>
<comment type="similarity">
    <text evidence="4">Belongs to the class I-like SAM-binding methyltransferase superfamily. RNA M5U methyltransferase family.</text>
</comment>
<comment type="caution">
    <text evidence="7">The sequence shown here is derived from an EMBL/GenBank/DDBJ whole genome shotgun (WGS) entry which is preliminary data.</text>
</comment>
<evidence type="ECO:0000313" key="8">
    <source>
        <dbReference type="Proteomes" id="UP000279669"/>
    </source>
</evidence>
<protein>
    <submittedName>
        <fullName evidence="7">23S rRNA (Uracil1939-C5)-methyltransferase</fullName>
    </submittedName>
</protein>
<dbReference type="InterPro" id="IPR010280">
    <property type="entry name" value="U5_MeTrfase_fam"/>
</dbReference>
<keyword evidence="2 4" id="KW-0808">Transferase</keyword>
<dbReference type="RefSeq" id="WP_103066277.1">
    <property type="nucleotide sequence ID" value="NZ_REFG01000002.1"/>
</dbReference>
<dbReference type="CDD" id="cd02440">
    <property type="entry name" value="AdoMet_MTases"/>
    <property type="match status" value="1"/>
</dbReference>
<dbReference type="InterPro" id="IPR030391">
    <property type="entry name" value="MeTrfase_TrmA_CS"/>
</dbReference>
<evidence type="ECO:0000256" key="3">
    <source>
        <dbReference type="ARBA" id="ARBA00022691"/>
    </source>
</evidence>
<keyword evidence="3 4" id="KW-0949">S-adenosyl-L-methionine</keyword>
<dbReference type="SUPFAM" id="SSF50249">
    <property type="entry name" value="Nucleic acid-binding proteins"/>
    <property type="match status" value="1"/>
</dbReference>
<keyword evidence="1 4" id="KW-0489">Methyltransferase</keyword>
<evidence type="ECO:0000256" key="1">
    <source>
        <dbReference type="ARBA" id="ARBA00022603"/>
    </source>
</evidence>
<proteinExistence type="inferred from homology"/>
<dbReference type="EMBL" id="REFG01000002">
    <property type="protein sequence ID" value="RMA75655.1"/>
    <property type="molecule type" value="Genomic_DNA"/>
</dbReference>
<dbReference type="PROSITE" id="PS50926">
    <property type="entry name" value="TRAM"/>
    <property type="match status" value="1"/>
</dbReference>
<keyword evidence="8" id="KW-1185">Reference proteome</keyword>
<evidence type="ECO:0000256" key="5">
    <source>
        <dbReference type="PROSITE-ProRule" id="PRU10015"/>
    </source>
</evidence>
<dbReference type="PANTHER" id="PTHR11061:SF30">
    <property type="entry name" value="TRNA (URACIL(54)-C(5))-METHYLTRANSFERASE"/>
    <property type="match status" value="1"/>
</dbReference>
<evidence type="ECO:0000313" key="7">
    <source>
        <dbReference type="EMBL" id="RMA75655.1"/>
    </source>
</evidence>